<protein>
    <recommendedName>
        <fullName evidence="7">HTH tetR-type domain-containing protein</fullName>
    </recommendedName>
</protein>
<dbReference type="RefSeq" id="WP_284328568.1">
    <property type="nucleotide sequence ID" value="NZ_BSUN01000001.1"/>
</dbReference>
<dbReference type="Gene3D" id="1.10.357.10">
    <property type="entry name" value="Tetracycline Repressor, domain 2"/>
    <property type="match status" value="1"/>
</dbReference>
<reference evidence="9" key="1">
    <citation type="journal article" date="2019" name="Int. J. Syst. Evol. Microbiol.">
        <title>The Global Catalogue of Microorganisms (GCM) 10K type strain sequencing project: providing services to taxonomists for standard genome sequencing and annotation.</title>
        <authorList>
            <consortium name="The Broad Institute Genomics Platform"/>
            <consortium name="The Broad Institute Genome Sequencing Center for Infectious Disease"/>
            <person name="Wu L."/>
            <person name="Ma J."/>
        </authorList>
    </citation>
    <scope>NUCLEOTIDE SEQUENCE [LARGE SCALE GENOMIC DNA]</scope>
    <source>
        <strain evidence="9">NBRC 112299</strain>
    </source>
</reference>
<keyword evidence="9" id="KW-1185">Reference proteome</keyword>
<dbReference type="Proteomes" id="UP001157125">
    <property type="component" value="Unassembled WGS sequence"/>
</dbReference>
<evidence type="ECO:0000313" key="8">
    <source>
        <dbReference type="EMBL" id="GMA36436.1"/>
    </source>
</evidence>
<dbReference type="EMBL" id="BSUN01000001">
    <property type="protein sequence ID" value="GMA36436.1"/>
    <property type="molecule type" value="Genomic_DNA"/>
</dbReference>
<keyword evidence="1" id="KW-0678">Repressor</keyword>
<feature type="region of interest" description="Disordered" evidence="6">
    <location>
        <begin position="1"/>
        <end position="48"/>
    </location>
</feature>
<evidence type="ECO:0000256" key="5">
    <source>
        <dbReference type="PROSITE-ProRule" id="PRU00335"/>
    </source>
</evidence>
<dbReference type="PRINTS" id="PR00455">
    <property type="entry name" value="HTHTETR"/>
</dbReference>
<comment type="caution">
    <text evidence="8">The sequence shown here is derived from an EMBL/GenBank/DDBJ whole genome shotgun (WGS) entry which is preliminary data.</text>
</comment>
<dbReference type="InterPro" id="IPR001647">
    <property type="entry name" value="HTH_TetR"/>
</dbReference>
<keyword evidence="2" id="KW-0805">Transcription regulation</keyword>
<dbReference type="InterPro" id="IPR009057">
    <property type="entry name" value="Homeodomain-like_sf"/>
</dbReference>
<evidence type="ECO:0000259" key="7">
    <source>
        <dbReference type="PROSITE" id="PS50977"/>
    </source>
</evidence>
<keyword evidence="4" id="KW-0804">Transcription</keyword>
<proteinExistence type="predicted"/>
<evidence type="ECO:0000256" key="3">
    <source>
        <dbReference type="ARBA" id="ARBA00023125"/>
    </source>
</evidence>
<dbReference type="PANTHER" id="PTHR30055:SF146">
    <property type="entry name" value="HTH-TYPE TRANSCRIPTIONAL DUAL REGULATOR CECR"/>
    <property type="match status" value="1"/>
</dbReference>
<gene>
    <name evidence="8" type="ORF">GCM10025876_26400</name>
</gene>
<dbReference type="PROSITE" id="PS50977">
    <property type="entry name" value="HTH_TETR_2"/>
    <property type="match status" value="1"/>
</dbReference>
<keyword evidence="3 5" id="KW-0238">DNA-binding</keyword>
<sequence>MTPRERPARHRPRLGLTARRTRAGRDDHRNEDHDGDHQTTTPPRPETAARRREILAAALEIFGAKGYNNGPLAEIAEQVGMTHAGILHHFGSKDRLLVEVLRYRDESDVEGIEGQHIPDGTELFRHLIRTAFANQDRPGIVQAYAVLSAESVTDANPGREYFEDRYRVLRGEVVNAFRAMCAERGLEDPVQVERAAASILAVMDGLQVQWLLDPTQVELAASSAFAIEAIALQALDPRPSPFDSEA</sequence>
<organism evidence="8 9">
    <name type="scientific">Demequina litorisediminis</name>
    <dbReference type="NCBI Taxonomy" id="1849022"/>
    <lineage>
        <taxon>Bacteria</taxon>
        <taxon>Bacillati</taxon>
        <taxon>Actinomycetota</taxon>
        <taxon>Actinomycetes</taxon>
        <taxon>Micrococcales</taxon>
        <taxon>Demequinaceae</taxon>
        <taxon>Demequina</taxon>
    </lineage>
</organism>
<dbReference type="InterPro" id="IPR036271">
    <property type="entry name" value="Tet_transcr_reg_TetR-rel_C_sf"/>
</dbReference>
<feature type="DNA-binding region" description="H-T-H motif" evidence="5">
    <location>
        <begin position="71"/>
        <end position="90"/>
    </location>
</feature>
<feature type="compositionally biased region" description="Basic and acidic residues" evidence="6">
    <location>
        <begin position="23"/>
        <end position="37"/>
    </location>
</feature>
<dbReference type="Pfam" id="PF00440">
    <property type="entry name" value="TetR_N"/>
    <property type="match status" value="1"/>
</dbReference>
<accession>A0ABQ6IGY5</accession>
<feature type="domain" description="HTH tetR-type" evidence="7">
    <location>
        <begin position="48"/>
        <end position="108"/>
    </location>
</feature>
<evidence type="ECO:0000256" key="4">
    <source>
        <dbReference type="ARBA" id="ARBA00023163"/>
    </source>
</evidence>
<evidence type="ECO:0000256" key="1">
    <source>
        <dbReference type="ARBA" id="ARBA00022491"/>
    </source>
</evidence>
<dbReference type="Pfam" id="PF13977">
    <property type="entry name" value="TetR_C_6"/>
    <property type="match status" value="1"/>
</dbReference>
<name>A0ABQ6IGY5_9MICO</name>
<dbReference type="InterPro" id="IPR050109">
    <property type="entry name" value="HTH-type_TetR-like_transc_reg"/>
</dbReference>
<evidence type="ECO:0000313" key="9">
    <source>
        <dbReference type="Proteomes" id="UP001157125"/>
    </source>
</evidence>
<dbReference type="SUPFAM" id="SSF46689">
    <property type="entry name" value="Homeodomain-like"/>
    <property type="match status" value="1"/>
</dbReference>
<dbReference type="PANTHER" id="PTHR30055">
    <property type="entry name" value="HTH-TYPE TRANSCRIPTIONAL REGULATOR RUTR"/>
    <property type="match status" value="1"/>
</dbReference>
<evidence type="ECO:0000256" key="6">
    <source>
        <dbReference type="SAM" id="MobiDB-lite"/>
    </source>
</evidence>
<dbReference type="SUPFAM" id="SSF48498">
    <property type="entry name" value="Tetracyclin repressor-like, C-terminal domain"/>
    <property type="match status" value="1"/>
</dbReference>
<dbReference type="InterPro" id="IPR039538">
    <property type="entry name" value="BetI_C"/>
</dbReference>
<evidence type="ECO:0000256" key="2">
    <source>
        <dbReference type="ARBA" id="ARBA00023015"/>
    </source>
</evidence>